<dbReference type="Proteomes" id="UP001044222">
    <property type="component" value="Chromosome 10"/>
</dbReference>
<evidence type="ECO:0000256" key="1">
    <source>
        <dbReference type="SAM" id="MobiDB-lite"/>
    </source>
</evidence>
<reference evidence="2" key="1">
    <citation type="submission" date="2021-01" db="EMBL/GenBank/DDBJ databases">
        <title>A chromosome-scale assembly of European eel, Anguilla anguilla.</title>
        <authorList>
            <person name="Henkel C."/>
            <person name="Jong-Raadsen S.A."/>
            <person name="Dufour S."/>
            <person name="Weltzien F.-A."/>
            <person name="Palstra A.P."/>
            <person name="Pelster B."/>
            <person name="Spaink H.P."/>
            <person name="Van Den Thillart G.E."/>
            <person name="Jansen H."/>
            <person name="Zahm M."/>
            <person name="Klopp C."/>
            <person name="Cedric C."/>
            <person name="Louis A."/>
            <person name="Berthelot C."/>
            <person name="Parey E."/>
            <person name="Roest Crollius H."/>
            <person name="Montfort J."/>
            <person name="Robinson-Rechavi M."/>
            <person name="Bucao C."/>
            <person name="Bouchez O."/>
            <person name="Gislard M."/>
            <person name="Lluch J."/>
            <person name="Milhes M."/>
            <person name="Lampietro C."/>
            <person name="Lopez Roques C."/>
            <person name="Donnadieu C."/>
            <person name="Braasch I."/>
            <person name="Desvignes T."/>
            <person name="Postlethwait J."/>
            <person name="Bobe J."/>
            <person name="Guiguen Y."/>
            <person name="Dirks R."/>
        </authorList>
    </citation>
    <scope>NUCLEOTIDE SEQUENCE</scope>
    <source>
        <strain evidence="2">Tag_6206</strain>
        <tissue evidence="2">Liver</tissue>
    </source>
</reference>
<keyword evidence="3" id="KW-1185">Reference proteome</keyword>
<feature type="compositionally biased region" description="Polar residues" evidence="1">
    <location>
        <begin position="648"/>
        <end position="659"/>
    </location>
</feature>
<dbReference type="AlphaFoldDB" id="A0A9D3M5G7"/>
<gene>
    <name evidence="2" type="ORF">ANANG_G00196000</name>
</gene>
<feature type="compositionally biased region" description="Low complexity" evidence="1">
    <location>
        <begin position="586"/>
        <end position="597"/>
    </location>
</feature>
<evidence type="ECO:0000313" key="2">
    <source>
        <dbReference type="EMBL" id="KAG5841098.1"/>
    </source>
</evidence>
<organism evidence="2 3">
    <name type="scientific">Anguilla anguilla</name>
    <name type="common">European freshwater eel</name>
    <name type="synonym">Muraena anguilla</name>
    <dbReference type="NCBI Taxonomy" id="7936"/>
    <lineage>
        <taxon>Eukaryota</taxon>
        <taxon>Metazoa</taxon>
        <taxon>Chordata</taxon>
        <taxon>Craniata</taxon>
        <taxon>Vertebrata</taxon>
        <taxon>Euteleostomi</taxon>
        <taxon>Actinopterygii</taxon>
        <taxon>Neopterygii</taxon>
        <taxon>Teleostei</taxon>
        <taxon>Anguilliformes</taxon>
        <taxon>Anguillidae</taxon>
        <taxon>Anguilla</taxon>
    </lineage>
</organism>
<feature type="compositionally biased region" description="Polar residues" evidence="1">
    <location>
        <begin position="144"/>
        <end position="169"/>
    </location>
</feature>
<feature type="compositionally biased region" description="Basic and acidic residues" evidence="1">
    <location>
        <begin position="92"/>
        <end position="103"/>
    </location>
</feature>
<sequence length="782" mass="82854">MPVCEEQEEGPAQNWTGLQEQRPHTAPSQPAGEMSLTAVMNNDAEGLPELCEEDHSSQIVDPVVESHDPVVESPDPVVESHDPVEAGTGGMSERDTPSQEKRKPPVRTRRGKLQVKPCVTQRKLRSSVRDEQGLLPEEAVQPGPSHTQTGPSHTESGSSHTQPGPSHTQPGPAHTEPGSSHTQTGPSHTQPFPTHTSPQTHPPTEPHTDAQQEEPAAASELSAAVELLQGIVGHSDLLLEERGVAVVAEHMESSDGEEEPLFRCHNTQDRGGSGCGSVTHLVLSDAFIPACEEQEEGPAQHWTGLQEQRPHTAPSQTAGEMSLSAVMIHQPTATQPDTEQEEPAAGSELLGVEELPQGIVGQSDLPQEEVGLLAGAEDEESISGGVEPLLGCQSTQDSCESLSVETAEAGSGCGSVTHLVLSDAFIPVCEEQEEGPAQHWTDLQEQRPHTAFSQTAGETALTAVMVTAWNNDAEDLAELCEEDHSSQTVDPAVESHDTAVESHDPVEAGTDGTSERDTPSQEKRKPPVRTRRGKLQVKPCVTQRKLRSSVRDEQGLLPEEAVQPGPSHTPPGPSHTQPDPAHTSSQTLPPTLPLPDTQQEDSAAASELPAAVELPQGTVGHSDLPQQEEGVAAGAEDEESCDGEEGHSTIQSTSATLTRSGRAPRGFLSFLSGGSGAGPASRPVRHVSQKPSVNTSRTGRRRTTADAVTEASAHNSPSSSSPTKVSESTCFSGPSAEPTNSQVSVPAEGEFLCARPSATEEEPTKVSEFYFQDIFTEVLESD</sequence>
<dbReference type="EMBL" id="JAFIRN010000010">
    <property type="protein sequence ID" value="KAG5841098.1"/>
    <property type="molecule type" value="Genomic_DNA"/>
</dbReference>
<feature type="compositionally biased region" description="Basic and acidic residues" evidence="1">
    <location>
        <begin position="513"/>
        <end position="525"/>
    </location>
</feature>
<feature type="region of interest" description="Disordered" evidence="1">
    <location>
        <begin position="480"/>
        <end position="746"/>
    </location>
</feature>
<feature type="compositionally biased region" description="Low complexity" evidence="1">
    <location>
        <begin position="186"/>
        <end position="199"/>
    </location>
</feature>
<proteinExistence type="predicted"/>
<feature type="compositionally biased region" description="Basic residues" evidence="1">
    <location>
        <begin position="526"/>
        <end position="535"/>
    </location>
</feature>
<protein>
    <submittedName>
        <fullName evidence="2">Uncharacterized protein</fullName>
    </submittedName>
</protein>
<feature type="compositionally biased region" description="Basic and acidic residues" evidence="1">
    <location>
        <begin position="493"/>
        <end position="506"/>
    </location>
</feature>
<feature type="compositionally biased region" description="Low complexity" evidence="1">
    <location>
        <begin position="709"/>
        <end position="728"/>
    </location>
</feature>
<evidence type="ECO:0000313" key="3">
    <source>
        <dbReference type="Proteomes" id="UP001044222"/>
    </source>
</evidence>
<feature type="compositionally biased region" description="Low complexity" evidence="1">
    <location>
        <begin position="664"/>
        <end position="682"/>
    </location>
</feature>
<accession>A0A9D3M5G7</accession>
<feature type="region of interest" description="Disordered" evidence="1">
    <location>
        <begin position="1"/>
        <end position="220"/>
    </location>
</feature>
<name>A0A9D3M5G7_ANGAN</name>
<feature type="compositionally biased region" description="Polar residues" evidence="1">
    <location>
        <begin position="729"/>
        <end position="744"/>
    </location>
</feature>
<feature type="compositionally biased region" description="Basic residues" evidence="1">
    <location>
        <begin position="104"/>
        <end position="113"/>
    </location>
</feature>
<comment type="caution">
    <text evidence="2">The sequence shown here is derived from an EMBL/GenBank/DDBJ whole genome shotgun (WGS) entry which is preliminary data.</text>
</comment>